<evidence type="ECO:0000313" key="14">
    <source>
        <dbReference type="Proteomes" id="UP000005408"/>
    </source>
</evidence>
<keyword evidence="10" id="KW-0325">Glycoprotein</keyword>
<evidence type="ECO:0000256" key="5">
    <source>
        <dbReference type="ARBA" id="ARBA00022692"/>
    </source>
</evidence>
<dbReference type="PANTHER" id="PTHR11214">
    <property type="entry name" value="BETA-1,3-N-ACETYLGLUCOSAMINYLTRANSFERASE"/>
    <property type="match status" value="1"/>
</dbReference>
<evidence type="ECO:0000256" key="4">
    <source>
        <dbReference type="ARBA" id="ARBA00022679"/>
    </source>
</evidence>
<comment type="subcellular location">
    <subcellularLocation>
        <location evidence="1 11">Golgi apparatus membrane</location>
        <topology evidence="1 11">Single-pass type II membrane protein</topology>
    </subcellularLocation>
</comment>
<evidence type="ECO:0000256" key="6">
    <source>
        <dbReference type="ARBA" id="ARBA00022968"/>
    </source>
</evidence>
<keyword evidence="9 11" id="KW-0472">Membrane</keyword>
<dbReference type="Gene3D" id="3.90.550.50">
    <property type="match status" value="1"/>
</dbReference>
<dbReference type="InterPro" id="IPR002659">
    <property type="entry name" value="Glyco_trans_31"/>
</dbReference>
<dbReference type="GO" id="GO:0006493">
    <property type="term" value="P:protein O-linked glycosylation"/>
    <property type="evidence" value="ECO:0007669"/>
    <property type="project" value="TreeGrafter"/>
</dbReference>
<protein>
    <recommendedName>
        <fullName evidence="11">Hexosyltransferase</fullName>
        <ecNumber evidence="11">2.4.1.-</ecNumber>
    </recommendedName>
</protein>
<dbReference type="Proteomes" id="UP000005408">
    <property type="component" value="Unassembled WGS sequence"/>
</dbReference>
<keyword evidence="14" id="KW-1185">Reference proteome</keyword>
<evidence type="ECO:0000256" key="1">
    <source>
        <dbReference type="ARBA" id="ARBA00004323"/>
    </source>
</evidence>
<keyword evidence="6 11" id="KW-0735">Signal-anchor</keyword>
<dbReference type="EC" id="2.4.1.-" evidence="11"/>
<reference evidence="13" key="1">
    <citation type="submission" date="2022-08" db="UniProtKB">
        <authorList>
            <consortium name="EnsemblMetazoa"/>
        </authorList>
    </citation>
    <scope>IDENTIFICATION</scope>
    <source>
        <strain evidence="13">05x7-T-G4-1.051#20</strain>
    </source>
</reference>
<evidence type="ECO:0000256" key="10">
    <source>
        <dbReference type="ARBA" id="ARBA00023180"/>
    </source>
</evidence>
<comment type="similarity">
    <text evidence="2 11">Belongs to the glycosyltransferase 31 family.</text>
</comment>
<keyword evidence="3 11" id="KW-0328">Glycosyltransferase</keyword>
<dbReference type="GO" id="GO:0016758">
    <property type="term" value="F:hexosyltransferase activity"/>
    <property type="evidence" value="ECO:0007669"/>
    <property type="project" value="InterPro"/>
</dbReference>
<dbReference type="FunFam" id="3.90.550.50:FF:000001">
    <property type="entry name" value="Hexosyltransferase"/>
    <property type="match status" value="1"/>
</dbReference>
<feature type="transmembrane region" description="Helical" evidence="11">
    <location>
        <begin position="12"/>
        <end position="34"/>
    </location>
</feature>
<name>A0A8W8MWD4_MAGGI</name>
<sequence>MRGGRSWNIARCSETTFACIVIGACVFTVISTMMSSTRRQVSHAGTSYNALKQARQSFILSFLTRSKNRKPTDVIEESYQKKEEELSTPDHTKEWFSRPPVQKFVPSKQHPNLTVPIISNNQICNSSEVDLLIYFHSLWSHFEHRRVLRESWANKNVFSDIKVRVIFILGKPPTREDQLKINNENLKTRDIIQGNFMDTQQNLTRKSIQTMQWINDNCLQAKYIVKADDDMFVNIFALTEYLLPQIYRKEKVIMCSLKENRTSVIVRNPKSKWYVPEYIFKNQTHYPTFCSGYTALFSSDLVPELYKYSYTSPYFSVDDAYLFGMVLGQIKGVHYEDISSLLSLNLKSGLEEYNGSGPLVHVGILAWDDGGTEKLWRATLSKMTPWTQRHSNIAMVQQVMKRAAEQ</sequence>
<evidence type="ECO:0000256" key="9">
    <source>
        <dbReference type="ARBA" id="ARBA00023136"/>
    </source>
</evidence>
<evidence type="ECO:0000256" key="7">
    <source>
        <dbReference type="ARBA" id="ARBA00022989"/>
    </source>
</evidence>
<keyword evidence="7 11" id="KW-1133">Transmembrane helix</keyword>
<dbReference type="PROSITE" id="PS51257">
    <property type="entry name" value="PROKAR_LIPOPROTEIN"/>
    <property type="match status" value="1"/>
</dbReference>
<keyword evidence="5 11" id="KW-0812">Transmembrane</keyword>
<dbReference type="EnsemblMetazoa" id="G35357.1">
    <property type="protein sequence ID" value="G35357.1:cds"/>
    <property type="gene ID" value="G35357"/>
</dbReference>
<evidence type="ECO:0000256" key="11">
    <source>
        <dbReference type="RuleBase" id="RU363063"/>
    </source>
</evidence>
<organism evidence="13 14">
    <name type="scientific">Magallana gigas</name>
    <name type="common">Pacific oyster</name>
    <name type="synonym">Crassostrea gigas</name>
    <dbReference type="NCBI Taxonomy" id="29159"/>
    <lineage>
        <taxon>Eukaryota</taxon>
        <taxon>Metazoa</taxon>
        <taxon>Spiralia</taxon>
        <taxon>Lophotrochozoa</taxon>
        <taxon>Mollusca</taxon>
        <taxon>Bivalvia</taxon>
        <taxon>Autobranchia</taxon>
        <taxon>Pteriomorphia</taxon>
        <taxon>Ostreida</taxon>
        <taxon>Ostreoidea</taxon>
        <taxon>Ostreidae</taxon>
        <taxon>Magallana</taxon>
    </lineage>
</organism>
<evidence type="ECO:0000256" key="12">
    <source>
        <dbReference type="SAM" id="MobiDB-lite"/>
    </source>
</evidence>
<accession>A0A8W8MWD4</accession>
<dbReference type="GO" id="GO:0000139">
    <property type="term" value="C:Golgi membrane"/>
    <property type="evidence" value="ECO:0007669"/>
    <property type="project" value="UniProtKB-SubCell"/>
</dbReference>
<proteinExistence type="inferred from homology"/>
<dbReference type="AlphaFoldDB" id="A0A8W8MWD4"/>
<dbReference type="PANTHER" id="PTHR11214:SF3">
    <property type="entry name" value="BETA-1,3-GALACTOSYLTRANSFERASE 6"/>
    <property type="match status" value="1"/>
</dbReference>
<keyword evidence="4" id="KW-0808">Transferase</keyword>
<dbReference type="EnsemblMetazoa" id="G35357.13">
    <property type="protein sequence ID" value="G35357.13:cds"/>
    <property type="gene ID" value="G35357"/>
</dbReference>
<evidence type="ECO:0000256" key="3">
    <source>
        <dbReference type="ARBA" id="ARBA00022676"/>
    </source>
</evidence>
<dbReference type="OrthoDB" id="6381420at2759"/>
<evidence type="ECO:0000256" key="8">
    <source>
        <dbReference type="ARBA" id="ARBA00023034"/>
    </source>
</evidence>
<evidence type="ECO:0000256" key="2">
    <source>
        <dbReference type="ARBA" id="ARBA00008661"/>
    </source>
</evidence>
<feature type="region of interest" description="Disordered" evidence="12">
    <location>
        <begin position="73"/>
        <end position="92"/>
    </location>
</feature>
<dbReference type="Pfam" id="PF01762">
    <property type="entry name" value="Galactosyl_T"/>
    <property type="match status" value="1"/>
</dbReference>
<keyword evidence="8 11" id="KW-0333">Golgi apparatus</keyword>
<evidence type="ECO:0000313" key="13">
    <source>
        <dbReference type="EnsemblMetazoa" id="G35357.13:cds"/>
    </source>
</evidence>